<feature type="transmembrane region" description="Helical" evidence="2">
    <location>
        <begin position="893"/>
        <end position="913"/>
    </location>
</feature>
<feature type="region of interest" description="Disordered" evidence="1">
    <location>
        <begin position="764"/>
        <end position="783"/>
    </location>
</feature>
<reference evidence="4" key="1">
    <citation type="submission" date="2022-11" db="UniProtKB">
        <authorList>
            <consortium name="WormBaseParasite"/>
        </authorList>
    </citation>
    <scope>IDENTIFICATION</scope>
</reference>
<feature type="region of interest" description="Disordered" evidence="1">
    <location>
        <begin position="665"/>
        <end position="689"/>
    </location>
</feature>
<feature type="region of interest" description="Disordered" evidence="1">
    <location>
        <begin position="1"/>
        <end position="101"/>
    </location>
</feature>
<keyword evidence="2" id="KW-0812">Transmembrane</keyword>
<feature type="compositionally biased region" description="Basic and acidic residues" evidence="1">
    <location>
        <begin position="442"/>
        <end position="467"/>
    </location>
</feature>
<feature type="compositionally biased region" description="Basic and acidic residues" evidence="1">
    <location>
        <begin position="379"/>
        <end position="435"/>
    </location>
</feature>
<accession>A0A914QAF9</accession>
<feature type="compositionally biased region" description="Basic and acidic residues" evidence="1">
    <location>
        <begin position="485"/>
        <end position="516"/>
    </location>
</feature>
<feature type="compositionally biased region" description="Acidic residues" evidence="1">
    <location>
        <begin position="468"/>
        <end position="484"/>
    </location>
</feature>
<feature type="region of interest" description="Disordered" evidence="1">
    <location>
        <begin position="803"/>
        <end position="822"/>
    </location>
</feature>
<organism evidence="3 4">
    <name type="scientific">Panagrolaimus davidi</name>
    <dbReference type="NCBI Taxonomy" id="227884"/>
    <lineage>
        <taxon>Eukaryota</taxon>
        <taxon>Metazoa</taxon>
        <taxon>Ecdysozoa</taxon>
        <taxon>Nematoda</taxon>
        <taxon>Chromadorea</taxon>
        <taxon>Rhabditida</taxon>
        <taxon>Tylenchina</taxon>
        <taxon>Panagrolaimomorpha</taxon>
        <taxon>Panagrolaimoidea</taxon>
        <taxon>Panagrolaimidae</taxon>
        <taxon>Panagrolaimus</taxon>
    </lineage>
</organism>
<feature type="compositionally biased region" description="Basic and acidic residues" evidence="1">
    <location>
        <begin position="711"/>
        <end position="720"/>
    </location>
</feature>
<proteinExistence type="predicted"/>
<keyword evidence="2" id="KW-0472">Membrane</keyword>
<name>A0A914QAF9_9BILA</name>
<feature type="compositionally biased region" description="Low complexity" evidence="1">
    <location>
        <begin position="572"/>
        <end position="584"/>
    </location>
</feature>
<dbReference type="Proteomes" id="UP000887578">
    <property type="component" value="Unplaced"/>
</dbReference>
<feature type="compositionally biased region" description="Basic and acidic residues" evidence="1">
    <location>
        <begin position="347"/>
        <end position="370"/>
    </location>
</feature>
<sequence>MVAISGAADNPKTTLAPNNKDAPTKTAPAKEIATAKSVDGKEDETKNVKKGDLGKDSKKNESSEESPSEDAQEDLGVDENRGPTIPAYQIPEQPKDVKRKKRWDNSIGYAIDNALGAIFGRPPPPPPADTVIEEITYVDEYPPGPVVYKRSKGLPPPSKSEADNNDTKLNPTKELAGTPIDSVDTVSLKGEPIAITKPEIEAKAPIVSIKNTEQKAMPKMEVGNEVTILPAIDEEKDFGSSAENVEEMKYQRIAPEVAGLIKKSVPLSENSNSTEEASEGKSLEDAEAPEAKSAEEVPESDGKEDVQENQMKDKSDANEKKDDKNGEKEFVPVYPEDDKESEDEEAAEKPQKDDPKALKMGKTEKSESQKGESVVAEASEEKDSGGEEYSNKSQDDKTQKESQDEASKTDNEKDNVEEKDKKPTAEKPRHREPEKLPVNPKTSDEKDEDKAAEELPLVDHEPKKLPEEEKDDASEKSEEDEIEDKVEKNNDDEGANIEKDEYAPADGKVEEDKVKIDAINPVSPEIKEHKEAKKPVKVQKDDDKLGPAPYPSEISDDDFSIDHKTGLMPAVSSSSNDNDNSDSNIPEASENEKGDDYNVLQKLQDDVDAAAKKDQSPDYIVMEELKDPIQGHRKFTILKPTYRAFHPTDNKLIEKVKATLDKSKIEKRSIKSAEENESEEESFKSSFSKDTVIESDSNEILKNVADAIERDGLRKPKKDQQPMFIPDDYPIPLKKIEKPTLNEILGIPESAGPIMIEPEGGIPKGLKQVQSDSDESEFNNPDYDAPQKVVIESKQKITLVYDDSSEEATKDSSSESSEEEQQQWIPIMDIATIINDQTLQKSKPIITKVEDPEQQPPTALPMKHSEAYEEQLKKYSNILGNNLVITLSISPPILIIAGVICLTLLLFKVYWILYSPPLKGSIIPQHSSSSSSAAATTPNMDFRTPLSIVTVNDNPKKLPL</sequence>
<keyword evidence="3" id="KW-1185">Reference proteome</keyword>
<protein>
    <submittedName>
        <fullName evidence="4">Uncharacterized protein</fullName>
    </submittedName>
</protein>
<feature type="compositionally biased region" description="Basic and acidic residues" evidence="1">
    <location>
        <begin position="525"/>
        <end position="545"/>
    </location>
</feature>
<evidence type="ECO:0000256" key="2">
    <source>
        <dbReference type="SAM" id="Phobius"/>
    </source>
</evidence>
<evidence type="ECO:0000256" key="1">
    <source>
        <dbReference type="SAM" id="MobiDB-lite"/>
    </source>
</evidence>
<feature type="compositionally biased region" description="Acidic residues" evidence="1">
    <location>
        <begin position="335"/>
        <end position="346"/>
    </location>
</feature>
<feature type="compositionally biased region" description="Basic and acidic residues" evidence="1">
    <location>
        <begin position="38"/>
        <end position="62"/>
    </location>
</feature>
<evidence type="ECO:0000313" key="4">
    <source>
        <dbReference type="WBParaSite" id="PDA_v2.g26156.t1"/>
    </source>
</evidence>
<dbReference type="WBParaSite" id="PDA_v2.g26156.t1">
    <property type="protein sequence ID" value="PDA_v2.g26156.t1"/>
    <property type="gene ID" value="PDA_v2.g26156"/>
</dbReference>
<feature type="compositionally biased region" description="Basic and acidic residues" evidence="1">
    <location>
        <begin position="278"/>
        <end position="330"/>
    </location>
</feature>
<feature type="compositionally biased region" description="Acidic residues" evidence="1">
    <location>
        <begin position="63"/>
        <end position="77"/>
    </location>
</feature>
<dbReference type="AlphaFoldDB" id="A0A914QAF9"/>
<feature type="region of interest" description="Disordered" evidence="1">
    <location>
        <begin position="144"/>
        <end position="181"/>
    </location>
</feature>
<feature type="region of interest" description="Disordered" evidence="1">
    <location>
        <begin position="711"/>
        <end position="731"/>
    </location>
</feature>
<feature type="region of interest" description="Disordered" evidence="1">
    <location>
        <begin position="262"/>
        <end position="601"/>
    </location>
</feature>
<keyword evidence="2" id="KW-1133">Transmembrane helix</keyword>
<evidence type="ECO:0000313" key="3">
    <source>
        <dbReference type="Proteomes" id="UP000887578"/>
    </source>
</evidence>
<feature type="compositionally biased region" description="Basic and acidic residues" evidence="1">
    <location>
        <begin position="665"/>
        <end position="674"/>
    </location>
</feature>